<feature type="compositionally biased region" description="Pro residues" evidence="1">
    <location>
        <begin position="417"/>
        <end position="433"/>
    </location>
</feature>
<feature type="compositionally biased region" description="Basic residues" evidence="1">
    <location>
        <begin position="553"/>
        <end position="572"/>
    </location>
</feature>
<name>A0A0K1PX92_9BACT</name>
<evidence type="ECO:0000313" key="4">
    <source>
        <dbReference type="Proteomes" id="UP000064967"/>
    </source>
</evidence>
<keyword evidence="3" id="KW-0858">Xylan degradation</keyword>
<keyword evidence="3" id="KW-0326">Glycosidase</keyword>
<keyword evidence="3" id="KW-0624">Polysaccharide degradation</keyword>
<dbReference type="EMBL" id="CP012333">
    <property type="protein sequence ID" value="AKU98006.1"/>
    <property type="molecule type" value="Genomic_DNA"/>
</dbReference>
<proteinExistence type="predicted"/>
<protein>
    <submittedName>
        <fullName evidence="3">Endo-1,4-beta-xylanase A</fullName>
    </submittedName>
</protein>
<keyword evidence="3" id="KW-0119">Carbohydrate metabolism</keyword>
<accession>A0A0K1PX92</accession>
<dbReference type="STRING" id="1391654.AKJ09_04670"/>
<feature type="compositionally biased region" description="Basic and acidic residues" evidence="1">
    <location>
        <begin position="502"/>
        <end position="519"/>
    </location>
</feature>
<dbReference type="Proteomes" id="UP000064967">
    <property type="component" value="Chromosome"/>
</dbReference>
<dbReference type="KEGG" id="llu:AKJ09_04670"/>
<reference evidence="3 4" key="1">
    <citation type="submission" date="2015-08" db="EMBL/GenBank/DDBJ databases">
        <authorList>
            <person name="Babu N.S."/>
            <person name="Beckwith C.J."/>
            <person name="Beseler K.G."/>
            <person name="Brison A."/>
            <person name="Carone J.V."/>
            <person name="Caskin T.P."/>
            <person name="Diamond M."/>
            <person name="Durham M.E."/>
            <person name="Foxe J.M."/>
            <person name="Go M."/>
            <person name="Henderson B.A."/>
            <person name="Jones I.B."/>
            <person name="McGettigan J.A."/>
            <person name="Micheletti S.J."/>
            <person name="Nasrallah M.E."/>
            <person name="Ortiz D."/>
            <person name="Piller C.R."/>
            <person name="Privatt S.R."/>
            <person name="Schneider S.L."/>
            <person name="Sharp S."/>
            <person name="Smith T.C."/>
            <person name="Stanton J.D."/>
            <person name="Ullery H.E."/>
            <person name="Wilson R.J."/>
            <person name="Serrano M.G."/>
            <person name="Buck G."/>
            <person name="Lee V."/>
            <person name="Wang Y."/>
            <person name="Carvalho R."/>
            <person name="Voegtly L."/>
            <person name="Shi R."/>
            <person name="Duckworth R."/>
            <person name="Johnson A."/>
            <person name="Loviza R."/>
            <person name="Walstead R."/>
            <person name="Shah Z."/>
            <person name="Kiflezghi M."/>
            <person name="Wade K."/>
            <person name="Ball S.L."/>
            <person name="Bradley K.W."/>
            <person name="Asai D.J."/>
            <person name="Bowman C.A."/>
            <person name="Russell D.A."/>
            <person name="Pope W.H."/>
            <person name="Jacobs-Sera D."/>
            <person name="Hendrix R.W."/>
            <person name="Hatfull G.F."/>
        </authorList>
    </citation>
    <scope>NUCLEOTIDE SEQUENCE [LARGE SCALE GENOMIC DNA]</scope>
    <source>
        <strain evidence="3 4">DSM 27648</strain>
    </source>
</reference>
<feature type="chain" id="PRO_5005466523" evidence="2">
    <location>
        <begin position="34"/>
        <end position="599"/>
    </location>
</feature>
<feature type="signal peptide" evidence="2">
    <location>
        <begin position="1"/>
        <end position="33"/>
    </location>
</feature>
<feature type="region of interest" description="Disordered" evidence="1">
    <location>
        <begin position="413"/>
        <end position="577"/>
    </location>
</feature>
<keyword evidence="4" id="KW-1185">Reference proteome</keyword>
<keyword evidence="2" id="KW-0732">Signal</keyword>
<feature type="compositionally biased region" description="Low complexity" evidence="1">
    <location>
        <begin position="450"/>
        <end position="501"/>
    </location>
</feature>
<gene>
    <name evidence="3" type="ORF">AKJ09_04670</name>
</gene>
<dbReference type="PATRIC" id="fig|1391654.3.peg.4737"/>
<dbReference type="AlphaFoldDB" id="A0A0K1PX92"/>
<evidence type="ECO:0000256" key="2">
    <source>
        <dbReference type="SAM" id="SignalP"/>
    </source>
</evidence>
<keyword evidence="3" id="KW-0378">Hydrolase</keyword>
<evidence type="ECO:0000256" key="1">
    <source>
        <dbReference type="SAM" id="MobiDB-lite"/>
    </source>
</evidence>
<evidence type="ECO:0000313" key="3">
    <source>
        <dbReference type="EMBL" id="AKU98006.1"/>
    </source>
</evidence>
<dbReference type="GO" id="GO:0016798">
    <property type="term" value="F:hydrolase activity, acting on glycosyl bonds"/>
    <property type="evidence" value="ECO:0007669"/>
    <property type="project" value="UniProtKB-KW"/>
</dbReference>
<organism evidence="3 4">
    <name type="scientific">Labilithrix luteola</name>
    <dbReference type="NCBI Taxonomy" id="1391654"/>
    <lineage>
        <taxon>Bacteria</taxon>
        <taxon>Pseudomonadati</taxon>
        <taxon>Myxococcota</taxon>
        <taxon>Polyangia</taxon>
        <taxon>Polyangiales</taxon>
        <taxon>Labilitrichaceae</taxon>
        <taxon>Labilithrix</taxon>
    </lineage>
</organism>
<sequence length="599" mass="61067">MRSHSRVSNVTRLAGLASFALFAVALHARPAHATGAILASASESGPTEIDVQLAVAPTTQGTTRWTRITTAGTHDVMWLVPVRPGARIDWAPAAWLDALDETTAPRIATRSSALCPVSYVERATSWATTGPASAPSPLLVHDTESDARAHAAARGYRVTADLGSRITDVYAHGEVLVSVELADAGAPPGTRFSSPTLRVSDDAGPTLPFALTNGGSVLDARLTVFAFGNAPKVVGATEDVDPNALFWTASRNNYGAVREKFFETSDGTRWLRESASHQVLFAGVSLPDATSVPSLAETYFRATASSPAACEASAKSASLMQGALGHACAAGALARVGGGIDCVPEDGTIPAITMTCGDADDLALALSGLSPSRAFVTRLAGIVPLATPGTDAVLANAGSASGPIYYAPSNDCVTEPSPAPTPSFTDPSPPASAPGPSGSYVVASDGCGGSTVSSSDESDTSTESSGSSDDSCGGSDSSSSNDGSGWDSSDSSSSDDSCSSSSDKKSSSDDSGWDSKDDSSDSCSGSGGGCSSTSGKGGDDEGWDENSATPKTRSTKVRPTKKSSLGPRRKRGSSPVSRLAIFVVAIVLPLRRRARKISF</sequence>
<dbReference type="GO" id="GO:0045493">
    <property type="term" value="P:xylan catabolic process"/>
    <property type="evidence" value="ECO:0007669"/>
    <property type="project" value="UniProtKB-KW"/>
</dbReference>